<dbReference type="InterPro" id="IPR001509">
    <property type="entry name" value="Epimerase_deHydtase"/>
</dbReference>
<dbReference type="InterPro" id="IPR036291">
    <property type="entry name" value="NAD(P)-bd_dom_sf"/>
</dbReference>
<reference evidence="2 3" key="1">
    <citation type="journal article" date="2020" name="Syst. Appl. Microbiol.">
        <title>Alienimonas chondri sp. nov., a novel planctomycete isolated from the biofilm of the red alga Chondrus crispus.</title>
        <authorList>
            <person name="Vitorino I."/>
            <person name="Albuquerque L."/>
            <person name="Wiegand S."/>
            <person name="Kallscheuer N."/>
            <person name="da Costa M.S."/>
            <person name="Lobo-da-Cunha A."/>
            <person name="Jogler C."/>
            <person name="Lage O.M."/>
        </authorList>
    </citation>
    <scope>NUCLEOTIDE SEQUENCE [LARGE SCALE GENOMIC DNA]</scope>
    <source>
        <strain evidence="2 3">LzC2</strain>
    </source>
</reference>
<evidence type="ECO:0000313" key="3">
    <source>
        <dbReference type="Proteomes" id="UP000609651"/>
    </source>
</evidence>
<dbReference type="Gene3D" id="3.40.50.720">
    <property type="entry name" value="NAD(P)-binding Rossmann-like Domain"/>
    <property type="match status" value="1"/>
</dbReference>
<organism evidence="2 3">
    <name type="scientific">Alienimonas chondri</name>
    <dbReference type="NCBI Taxonomy" id="2681879"/>
    <lineage>
        <taxon>Bacteria</taxon>
        <taxon>Pseudomonadati</taxon>
        <taxon>Planctomycetota</taxon>
        <taxon>Planctomycetia</taxon>
        <taxon>Planctomycetales</taxon>
        <taxon>Planctomycetaceae</taxon>
        <taxon>Alienimonas</taxon>
    </lineage>
</organism>
<proteinExistence type="predicted"/>
<dbReference type="SUPFAM" id="SSF51735">
    <property type="entry name" value="NAD(P)-binding Rossmann-fold domains"/>
    <property type="match status" value="1"/>
</dbReference>
<dbReference type="Proteomes" id="UP000609651">
    <property type="component" value="Unassembled WGS sequence"/>
</dbReference>
<dbReference type="Pfam" id="PF01370">
    <property type="entry name" value="Epimerase"/>
    <property type="match status" value="1"/>
</dbReference>
<protein>
    <recommendedName>
        <fullName evidence="1">NAD-dependent epimerase/dehydratase domain-containing protein</fullName>
    </recommendedName>
</protein>
<dbReference type="RefSeq" id="WP_171187340.1">
    <property type="nucleotide sequence ID" value="NZ_WTPX01000075.1"/>
</dbReference>
<gene>
    <name evidence="2" type="ORF">LzC2_24550</name>
</gene>
<evidence type="ECO:0000313" key="2">
    <source>
        <dbReference type="EMBL" id="NNJ26372.1"/>
    </source>
</evidence>
<sequence>MDLPDRLADETALEELLSRPAPAVVDVFRRLRGDLAVLGSAGKMGTSLVTMACRARDAAGSPAKVFSVSRFGDVSVRRRHEAAGAETVACDLLAEDAVDRLPPAAHVVYMAGLKFGTSERPDLTWAANTVAPIQASRAYRDAAIVAFSTGCVYDFVPVGSGGSVETDALEPRGEYANAAVARERLFEYASRERGTPVVLLRLNYALEPRYGVLVDLAQRIAAGQPIDLSTGHFNGIWQGDANAAALRLLEQAASPPLAINVTGTQTLAVRDVATRLAERMNTSVAFTGEPAPAALLANAAQATALLGAPDTPIERVIDWVADWIARGGRTLGKPTHFEVRDGRY</sequence>
<name>A0ABX1VGI1_9PLAN</name>
<comment type="caution">
    <text evidence="2">The sequence shown here is derived from an EMBL/GenBank/DDBJ whole genome shotgun (WGS) entry which is preliminary data.</text>
</comment>
<keyword evidence="3" id="KW-1185">Reference proteome</keyword>
<feature type="domain" description="NAD-dependent epimerase/dehydratase" evidence="1">
    <location>
        <begin position="37"/>
        <end position="228"/>
    </location>
</feature>
<accession>A0ABX1VGI1</accession>
<evidence type="ECO:0000259" key="1">
    <source>
        <dbReference type="Pfam" id="PF01370"/>
    </source>
</evidence>
<dbReference type="EMBL" id="WTPX01000075">
    <property type="protein sequence ID" value="NNJ26372.1"/>
    <property type="molecule type" value="Genomic_DNA"/>
</dbReference>